<evidence type="ECO:0000313" key="1">
    <source>
        <dbReference type="EMBL" id="KTW29460.1"/>
    </source>
</evidence>
<dbReference type="RefSeq" id="XP_018229291.1">
    <property type="nucleotide sequence ID" value="XM_018374339.1"/>
</dbReference>
<dbReference type="Gene3D" id="1.10.20.10">
    <property type="entry name" value="Histone, subunit A"/>
    <property type="match status" value="1"/>
</dbReference>
<accession>A0A0W4ZM70</accession>
<dbReference type="EMBL" id="LFWA01000009">
    <property type="protein sequence ID" value="KTW29460.1"/>
    <property type="molecule type" value="Genomic_DNA"/>
</dbReference>
<comment type="caution">
    <text evidence="1">The sequence shown here is derived from an EMBL/GenBank/DDBJ whole genome shotgun (WGS) entry which is preliminary data.</text>
</comment>
<evidence type="ECO:0000313" key="2">
    <source>
        <dbReference type="Proteomes" id="UP000053447"/>
    </source>
</evidence>
<organism evidence="1 2">
    <name type="scientific">Pneumocystis jirovecii (strain RU7)</name>
    <name type="common">Human pneumocystis pneumonia agent</name>
    <dbReference type="NCBI Taxonomy" id="1408657"/>
    <lineage>
        <taxon>Eukaryota</taxon>
        <taxon>Fungi</taxon>
        <taxon>Dikarya</taxon>
        <taxon>Ascomycota</taxon>
        <taxon>Taphrinomycotina</taxon>
        <taxon>Pneumocystomycetes</taxon>
        <taxon>Pneumocystaceae</taxon>
        <taxon>Pneumocystis</taxon>
    </lineage>
</organism>
<dbReference type="OrthoDB" id="5382203at2759"/>
<keyword evidence="2" id="KW-1185">Reference proteome</keyword>
<dbReference type="GO" id="GO:0046982">
    <property type="term" value="F:protein heterodimerization activity"/>
    <property type="evidence" value="ECO:0007669"/>
    <property type="project" value="InterPro"/>
</dbReference>
<dbReference type="Proteomes" id="UP000053447">
    <property type="component" value="Unassembled WGS sequence"/>
</dbReference>
<gene>
    <name evidence="1" type="ORF">T551_02076</name>
</gene>
<dbReference type="AlphaFoldDB" id="A0A0W4ZM70"/>
<sequence length="1080" mass="124395">METRKDTPIANLQHIPPAAYISREAAVSVILSSITEFKNSFSVPLDLSPKVLQLINEFLDYILLVFLKASQSINISCLRNAISNELPTQLGVEAMSEAEAELQTYIDEHMTNELTSDNYQEVSWSLDDIWNKARVKCMIYSTLGDQEKENFSNATWVDELISPSIAIYTTSILEFIAEHILLVAGNACRQRLNETKSSFPIVEESDLNKGLECDNTIISLWNRWKFTDNFMNLKTNEKNLTKESIVTVPIFLQEKISTYKEYEDTKARFNNLGHEIDENIEINTDTANTDICHNEFSHEISAHKLENSDYTTFFDNQTNLITPIKNVSMNIDTNGRLSIYQKDEQNKRFHNLEILEQNKLVDRKINSKTISSKVEDKYEINSNETQQILSPKKKIFRSFSCKEKSLINSSFTSRSSNQVSKKIEFYNNILGVVTNTSILKKHSSTNLLKNNVSSEKSLKKIFISDSNIYKNKSSLLETMSITNDINGNSMDPFNINSNDQFSNIVLKNQNNFVENEKLLGEIQKLSLIDQDREHTLNEKKNIHQDFFIHNYNVNDANSRNFVLPHNHSCNSLYNEISPSYKAQKLEQDVCNSSTSLVDKDLEAMIYAKNQNVNDTSFLKTKNNYLYPINPNFLSKTSSKTQAIFPIDKIKHDNSLISEISALDNHLKSSILYKNTNELNSNCFQNRAENKIDDKNELFDKLVNSNTTMKITLNTESLSEIDFNAEKLYQEIHYHTDISNISNSYNKNLINKYCDSIESKNDFAFNDDTKMLTPKELLASDSLNSSLPKNKQVKLEPREPTIPGKSTTDSLREFLEETSFDEIHHNSFLNSKPVIKHDFLSKSFNMNGFDYLSKGNEFDDYKNNDDLDDLLKPYLKMHQKKEESLIEFLKNSDPINIEYSISKDNPHMFVNSIRSQKLVPLNKKKNKSLLRKTQSSKDSPVILENNLLQKSSNYLGITSSNYIKNTFPDNPYQTPESIERKNLPLLDDISLNSYTFSSQDFDHRNPGFQSSINYKNDSINESNSDDYSFGLIDFKKAEIEHKESLTDFLKNTSLNYNDKNFINDSYTFKKKKGIFSKWMKK</sequence>
<dbReference type="InterPro" id="IPR009072">
    <property type="entry name" value="Histone-fold"/>
</dbReference>
<protein>
    <submittedName>
        <fullName evidence="1">Uncharacterized protein</fullName>
    </submittedName>
</protein>
<name>A0A0W4ZM70_PNEJ7</name>
<dbReference type="GeneID" id="28940594"/>
<reference evidence="2" key="1">
    <citation type="journal article" date="2016" name="Nat. Commun.">
        <title>Genome analysis of three Pneumocystis species reveals adaptation mechanisms to life exclusively in mammalian hosts.</title>
        <authorList>
            <person name="Ma L."/>
            <person name="Chen Z."/>
            <person name="Huang D.W."/>
            <person name="Kutty G."/>
            <person name="Ishihara M."/>
            <person name="Wang H."/>
            <person name="Abouelleil A."/>
            <person name="Bishop L."/>
            <person name="Davey E."/>
            <person name="Deng R."/>
            <person name="Deng X."/>
            <person name="Fan L."/>
            <person name="Fantoni G."/>
            <person name="Fitzgerald M."/>
            <person name="Gogineni E."/>
            <person name="Goldberg J.M."/>
            <person name="Handley G."/>
            <person name="Hu X."/>
            <person name="Huber C."/>
            <person name="Jiao X."/>
            <person name="Jones K."/>
            <person name="Levin J.Z."/>
            <person name="Liu Y."/>
            <person name="Macdonald P."/>
            <person name="Melnikov A."/>
            <person name="Raley C."/>
            <person name="Sassi M."/>
            <person name="Sherman B.T."/>
            <person name="Song X."/>
            <person name="Sykes S."/>
            <person name="Tran B."/>
            <person name="Walsh L."/>
            <person name="Xia Y."/>
            <person name="Yang J."/>
            <person name="Young S."/>
            <person name="Zeng Q."/>
            <person name="Zheng X."/>
            <person name="Stephens R."/>
            <person name="Nusbaum C."/>
            <person name="Birren B.W."/>
            <person name="Azadi P."/>
            <person name="Lempicki R.A."/>
            <person name="Cuomo C.A."/>
            <person name="Kovacs J.A."/>
        </authorList>
    </citation>
    <scope>NUCLEOTIDE SEQUENCE [LARGE SCALE GENOMIC DNA]</scope>
    <source>
        <strain evidence="2">RU7</strain>
    </source>
</reference>
<dbReference type="eggNOG" id="ENOG502QRX2">
    <property type="taxonomic scope" value="Eukaryota"/>
</dbReference>
<proteinExistence type="predicted"/>
<dbReference type="STRING" id="1408657.A0A0W4ZM70"/>
<dbReference type="VEuPathDB" id="FungiDB:T551_02076"/>